<evidence type="ECO:0000256" key="1">
    <source>
        <dbReference type="SAM" id="Phobius"/>
    </source>
</evidence>
<dbReference type="EMBL" id="JAMDMJ010000054">
    <property type="protein sequence ID" value="MCY9599725.1"/>
    <property type="molecule type" value="Genomic_DNA"/>
</dbReference>
<dbReference type="GeneID" id="95377377"/>
<keyword evidence="5" id="KW-1185">Reference proteome</keyword>
<sequence length="92" mass="9955">MNWETVINLIDSSFIVVVAACWVVGYVLKSTPRFPDWLIPYAVGVFAITFTVWTEGFSPANVLQGVLCAAAAVYGDQLTKQVKKGVGKNADS</sequence>
<reference evidence="2 5" key="2">
    <citation type="submission" date="2022-05" db="EMBL/GenBank/DDBJ databases">
        <title>Genome Sequencing of Bee-Associated Microbes.</title>
        <authorList>
            <person name="Dunlap C."/>
        </authorList>
    </citation>
    <scope>NUCLEOTIDE SEQUENCE [LARGE SCALE GENOMIC DNA]</scope>
    <source>
        <strain evidence="2 5">NRRL B-23120</strain>
    </source>
</reference>
<dbReference type="Proteomes" id="UP000288943">
    <property type="component" value="Chromosome"/>
</dbReference>
<dbReference type="Proteomes" id="UP001527202">
    <property type="component" value="Unassembled WGS sequence"/>
</dbReference>
<dbReference type="InterPro" id="IPR032111">
    <property type="entry name" value="Clostridium_phage_holin"/>
</dbReference>
<dbReference type="AlphaFoldDB" id="A0A410X075"/>
<keyword evidence="1" id="KW-0472">Membrane</keyword>
<dbReference type="Pfam" id="PF16079">
    <property type="entry name" value="Phage_holin_5_2"/>
    <property type="match status" value="1"/>
</dbReference>
<keyword evidence="1" id="KW-0812">Transmembrane</keyword>
<reference evidence="3 4" key="1">
    <citation type="submission" date="2018-01" db="EMBL/GenBank/DDBJ databases">
        <title>The whole genome sequencing and assembly of Paenibacillus chitinolyticus KCCM 41400 strain.</title>
        <authorList>
            <person name="Kim J.-Y."/>
            <person name="Park M.-K."/>
            <person name="Lee Y.-J."/>
            <person name="Yi H."/>
            <person name="Bahn Y.-S."/>
            <person name="Kim J.F."/>
            <person name="Lee D.-W."/>
        </authorList>
    </citation>
    <scope>NUCLEOTIDE SEQUENCE [LARGE SCALE GENOMIC DNA]</scope>
    <source>
        <strain evidence="3 4">KCCM 41400</strain>
    </source>
</reference>
<evidence type="ECO:0000313" key="3">
    <source>
        <dbReference type="EMBL" id="QAV20105.1"/>
    </source>
</evidence>
<feature type="transmembrane region" description="Helical" evidence="1">
    <location>
        <begin position="6"/>
        <end position="28"/>
    </location>
</feature>
<dbReference type="OrthoDB" id="2884029at2"/>
<dbReference type="RefSeq" id="WP_042233284.1">
    <property type="nucleotide sequence ID" value="NZ_CP026520.1"/>
</dbReference>
<accession>A0A410X075</accession>
<evidence type="ECO:0000313" key="4">
    <source>
        <dbReference type="Proteomes" id="UP000288943"/>
    </source>
</evidence>
<dbReference type="KEGG" id="pchi:PC41400_21525"/>
<evidence type="ECO:0000313" key="5">
    <source>
        <dbReference type="Proteomes" id="UP001527202"/>
    </source>
</evidence>
<evidence type="ECO:0000313" key="2">
    <source>
        <dbReference type="EMBL" id="MCY9599725.1"/>
    </source>
</evidence>
<dbReference type="EMBL" id="CP026520">
    <property type="protein sequence ID" value="QAV20105.1"/>
    <property type="molecule type" value="Genomic_DNA"/>
</dbReference>
<feature type="transmembrane region" description="Helical" evidence="1">
    <location>
        <begin position="37"/>
        <end position="54"/>
    </location>
</feature>
<name>A0A410X075_9BACL</name>
<protein>
    <submittedName>
        <fullName evidence="2">Phage holin family protein</fullName>
    </submittedName>
</protein>
<proteinExistence type="predicted"/>
<gene>
    <name evidence="2" type="ORF">M5X16_28670</name>
    <name evidence="3" type="ORF">PC41400_21525</name>
</gene>
<organism evidence="3 4">
    <name type="scientific">Paenibacillus chitinolyticus</name>
    <dbReference type="NCBI Taxonomy" id="79263"/>
    <lineage>
        <taxon>Bacteria</taxon>
        <taxon>Bacillati</taxon>
        <taxon>Bacillota</taxon>
        <taxon>Bacilli</taxon>
        <taxon>Bacillales</taxon>
        <taxon>Paenibacillaceae</taxon>
        <taxon>Paenibacillus</taxon>
    </lineage>
</organism>
<keyword evidence="1" id="KW-1133">Transmembrane helix</keyword>